<dbReference type="EMBL" id="CAQQ02073573">
    <property type="status" value="NOT_ANNOTATED_CDS"/>
    <property type="molecule type" value="Genomic_DNA"/>
</dbReference>
<sequence>MSIITSRAAMGVDLMHLRVPNRANSWTPDIIALADAILVIFLLLAIHEIIENIQNFGASHLRTNSGTKFKENEKKLQSDKFVFTTPPKVAPLTALLTHFLQKTPQVKVNLENRVNELTIESKIMRKQ</sequence>
<dbReference type="AlphaFoldDB" id="T1GH66"/>
<reference evidence="2" key="1">
    <citation type="submission" date="2013-02" db="EMBL/GenBank/DDBJ databases">
        <authorList>
            <person name="Hughes D."/>
        </authorList>
    </citation>
    <scope>NUCLEOTIDE SEQUENCE</scope>
    <source>
        <strain>Durham</strain>
        <strain evidence="2">NC isolate 2 -- Noor lab</strain>
    </source>
</reference>
<accession>T1GH66</accession>
<dbReference type="Proteomes" id="UP000015102">
    <property type="component" value="Unassembled WGS sequence"/>
</dbReference>
<evidence type="ECO:0000313" key="2">
    <source>
        <dbReference type="Proteomes" id="UP000015102"/>
    </source>
</evidence>
<proteinExistence type="predicted"/>
<dbReference type="EnsemblMetazoa" id="MESCA002752-RA">
    <property type="protein sequence ID" value="MESCA002752-PA"/>
    <property type="gene ID" value="MESCA002752"/>
</dbReference>
<dbReference type="HOGENOM" id="CLU_1973012_0_0_1"/>
<protein>
    <submittedName>
        <fullName evidence="1">Uncharacterized protein</fullName>
    </submittedName>
</protein>
<reference evidence="1" key="2">
    <citation type="submission" date="2015-06" db="UniProtKB">
        <authorList>
            <consortium name="EnsemblMetazoa"/>
        </authorList>
    </citation>
    <scope>IDENTIFICATION</scope>
</reference>
<organism evidence="1 2">
    <name type="scientific">Megaselia scalaris</name>
    <name type="common">Humpbacked fly</name>
    <name type="synonym">Phora scalaris</name>
    <dbReference type="NCBI Taxonomy" id="36166"/>
    <lineage>
        <taxon>Eukaryota</taxon>
        <taxon>Metazoa</taxon>
        <taxon>Ecdysozoa</taxon>
        <taxon>Arthropoda</taxon>
        <taxon>Hexapoda</taxon>
        <taxon>Insecta</taxon>
        <taxon>Pterygota</taxon>
        <taxon>Neoptera</taxon>
        <taxon>Endopterygota</taxon>
        <taxon>Diptera</taxon>
        <taxon>Brachycera</taxon>
        <taxon>Muscomorpha</taxon>
        <taxon>Platypezoidea</taxon>
        <taxon>Phoridae</taxon>
        <taxon>Megaseliini</taxon>
        <taxon>Megaselia</taxon>
    </lineage>
</organism>
<name>T1GH66_MEGSC</name>
<keyword evidence="2" id="KW-1185">Reference proteome</keyword>
<evidence type="ECO:0000313" key="1">
    <source>
        <dbReference type="EnsemblMetazoa" id="MESCA002752-PA"/>
    </source>
</evidence>